<dbReference type="RefSeq" id="WP_182205396.1">
    <property type="nucleotide sequence ID" value="NZ_JACGLT010000007.1"/>
</dbReference>
<reference evidence="2 3" key="1">
    <citation type="submission" date="2020-07" db="EMBL/GenBank/DDBJ databases">
        <title>Bacterium isolated from marine sediment.</title>
        <authorList>
            <person name="Shang D."/>
        </authorList>
    </citation>
    <scope>NUCLEOTIDE SEQUENCE [LARGE SCALE GENOMIC DNA]</scope>
    <source>
        <strain evidence="2 3">F6074</strain>
    </source>
</reference>
<proteinExistence type="predicted"/>
<dbReference type="EMBL" id="JACGLT010000007">
    <property type="protein sequence ID" value="MBA6153087.1"/>
    <property type="molecule type" value="Genomic_DNA"/>
</dbReference>
<accession>A0A7W2R3Q2</accession>
<evidence type="ECO:0000313" key="3">
    <source>
        <dbReference type="Proteomes" id="UP000541857"/>
    </source>
</evidence>
<dbReference type="Proteomes" id="UP000541857">
    <property type="component" value="Unassembled WGS sequence"/>
</dbReference>
<organism evidence="2 3">
    <name type="scientific">Gelidibacter maritimus</name>
    <dbReference type="NCBI Taxonomy" id="2761487"/>
    <lineage>
        <taxon>Bacteria</taxon>
        <taxon>Pseudomonadati</taxon>
        <taxon>Bacteroidota</taxon>
        <taxon>Flavobacteriia</taxon>
        <taxon>Flavobacteriales</taxon>
        <taxon>Flavobacteriaceae</taxon>
        <taxon>Gelidibacter</taxon>
    </lineage>
</organism>
<protein>
    <submittedName>
        <fullName evidence="2">Uncharacterized protein</fullName>
    </submittedName>
</protein>
<evidence type="ECO:0000313" key="2">
    <source>
        <dbReference type="EMBL" id="MBA6153087.1"/>
    </source>
</evidence>
<name>A0A7W2R3Q2_9FLAO</name>
<comment type="caution">
    <text evidence="2">The sequence shown here is derived from an EMBL/GenBank/DDBJ whole genome shotgun (WGS) entry which is preliminary data.</text>
</comment>
<evidence type="ECO:0000256" key="1">
    <source>
        <dbReference type="SAM" id="MobiDB-lite"/>
    </source>
</evidence>
<gene>
    <name evidence="2" type="ORF">H3Z82_10150</name>
</gene>
<feature type="region of interest" description="Disordered" evidence="1">
    <location>
        <begin position="233"/>
        <end position="261"/>
    </location>
</feature>
<sequence>MNYIKLLNAAFEKFFVDDRLKPTHISLYLALFQEWNCNRFGEIFKVNRRDLMTASKIGSKSSYHRCIRDLHDWDYLSYIPSNSPYKGSKIQMSVLWVDDDNVKEQNNADLEQVDDGYRPKNEPAQGQYSPLLEQIAEHYHPRTEPKLGRYGPRRRLIMGSTINNTKQVNNNKQPKDWQTVIDIFVEKGFHADEGKKFFEYYESRNWKTGDGNSIRDWRALASHWMEKAELFKKDSNANTKPPSKFRDNLKTTKYKDYGQPL</sequence>
<dbReference type="AlphaFoldDB" id="A0A7W2R3Q2"/>
<keyword evidence="3" id="KW-1185">Reference proteome</keyword>
<feature type="compositionally biased region" description="Basic and acidic residues" evidence="1">
    <location>
        <begin position="244"/>
        <end position="261"/>
    </location>
</feature>